<dbReference type="GO" id="GO:0003700">
    <property type="term" value="F:DNA-binding transcription factor activity"/>
    <property type="evidence" value="ECO:0007669"/>
    <property type="project" value="InterPro"/>
</dbReference>
<accession>A0A9D1G7A5</accession>
<evidence type="ECO:0000313" key="3">
    <source>
        <dbReference type="EMBL" id="HIS98526.1"/>
    </source>
</evidence>
<feature type="domain" description="MobA-like NTP transferase" evidence="2">
    <location>
        <begin position="5"/>
        <end position="159"/>
    </location>
</feature>
<dbReference type="Gene3D" id="3.90.550.10">
    <property type="entry name" value="Spore Coat Polysaccharide Biosynthesis Protein SpsA, Chain A"/>
    <property type="match status" value="1"/>
</dbReference>
<proteinExistence type="predicted"/>
<gene>
    <name evidence="3" type="ORF">IAD42_11175</name>
</gene>
<dbReference type="InterPro" id="IPR025877">
    <property type="entry name" value="MobA-like_NTP_Trfase"/>
</dbReference>
<comment type="caution">
    <text evidence="3">The sequence shown here is derived from an EMBL/GenBank/DDBJ whole genome shotgun (WGS) entry which is preliminary data.</text>
</comment>
<reference evidence="3" key="2">
    <citation type="journal article" date="2021" name="PeerJ">
        <title>Extensive microbial diversity within the chicken gut microbiome revealed by metagenomics and culture.</title>
        <authorList>
            <person name="Gilroy R."/>
            <person name="Ravi A."/>
            <person name="Getino M."/>
            <person name="Pursley I."/>
            <person name="Horton D.L."/>
            <person name="Alikhan N.F."/>
            <person name="Baker D."/>
            <person name="Gharbi K."/>
            <person name="Hall N."/>
            <person name="Watson M."/>
            <person name="Adriaenssens E.M."/>
            <person name="Foster-Nyarko E."/>
            <person name="Jarju S."/>
            <person name="Secka A."/>
            <person name="Antonio M."/>
            <person name="Oren A."/>
            <person name="Chaudhuri R.R."/>
            <person name="La Ragione R."/>
            <person name="Hildebrand F."/>
            <person name="Pallen M.J."/>
        </authorList>
    </citation>
    <scope>NUCLEOTIDE SEQUENCE</scope>
    <source>
        <strain evidence="3">ChiHecec3B27-6122</strain>
    </source>
</reference>
<dbReference type="Proteomes" id="UP000886876">
    <property type="component" value="Unassembled WGS sequence"/>
</dbReference>
<dbReference type="InterPro" id="IPR036390">
    <property type="entry name" value="WH_DNA-bd_sf"/>
</dbReference>
<dbReference type="AlphaFoldDB" id="A0A9D1G7A5"/>
<protein>
    <submittedName>
        <fullName evidence="3">NTP transferase domain-containing protein</fullName>
    </submittedName>
</protein>
<evidence type="ECO:0000259" key="2">
    <source>
        <dbReference type="Pfam" id="PF12804"/>
    </source>
</evidence>
<dbReference type="InterPro" id="IPR000847">
    <property type="entry name" value="LysR_HTH_N"/>
</dbReference>
<dbReference type="InterPro" id="IPR036388">
    <property type="entry name" value="WH-like_DNA-bd_sf"/>
</dbReference>
<organism evidence="3 4">
    <name type="scientific">Candidatus Scatomorpha pullistercoris</name>
    <dbReference type="NCBI Taxonomy" id="2840929"/>
    <lineage>
        <taxon>Bacteria</taxon>
        <taxon>Bacillati</taxon>
        <taxon>Bacillota</taxon>
        <taxon>Clostridia</taxon>
        <taxon>Eubacteriales</taxon>
        <taxon>Candidatus Scatomorpha</taxon>
    </lineage>
</organism>
<dbReference type="Pfam" id="PF00126">
    <property type="entry name" value="HTH_1"/>
    <property type="match status" value="1"/>
</dbReference>
<dbReference type="GO" id="GO:0016779">
    <property type="term" value="F:nucleotidyltransferase activity"/>
    <property type="evidence" value="ECO:0007669"/>
    <property type="project" value="UniProtKB-ARBA"/>
</dbReference>
<keyword evidence="3" id="KW-0808">Transferase</keyword>
<dbReference type="PANTHER" id="PTHR43777:SF1">
    <property type="entry name" value="MOLYBDENUM COFACTOR CYTIDYLYLTRANSFERASE"/>
    <property type="match status" value="1"/>
</dbReference>
<dbReference type="Pfam" id="PF12804">
    <property type="entry name" value="NTP_transf_3"/>
    <property type="match status" value="1"/>
</dbReference>
<sequence length="309" mass="33967">METGAVVVAAGMSSRMGEFKPMLSIGSISIAQRVIATLRQAGASRIVVVTGYNAEELEWHLARSGVIFLRNERYRTTHMFDSALIGLRYLRDKCRQVLFTPVDIPLFTAATAEALLNTGAPLACPVCGGSRGHPILMSSDVIGRILDDPGEGGLQGALSRCGVPMTFVEVDDPGILHDADTPEDYKELLELHNSQLVRPVMQIAIAREKKFLDSRVAMLLALTDETSSVRLACQRMQLSYSSGWNAINLLEKELGYAVVVRTQGGPKGGRSELTEKGRELLRAYEAYTQRVRATADELFAEYFPDLFRN</sequence>
<dbReference type="EMBL" id="DVJS01000272">
    <property type="protein sequence ID" value="HIS98526.1"/>
    <property type="molecule type" value="Genomic_DNA"/>
</dbReference>
<dbReference type="SUPFAM" id="SSF53448">
    <property type="entry name" value="Nucleotide-diphospho-sugar transferases"/>
    <property type="match status" value="1"/>
</dbReference>
<dbReference type="SUPFAM" id="SSF46785">
    <property type="entry name" value="Winged helix' DNA-binding domain"/>
    <property type="match status" value="1"/>
</dbReference>
<dbReference type="Gene3D" id="1.10.10.10">
    <property type="entry name" value="Winged helix-like DNA-binding domain superfamily/Winged helix DNA-binding domain"/>
    <property type="match status" value="1"/>
</dbReference>
<dbReference type="InterPro" id="IPR029044">
    <property type="entry name" value="Nucleotide-diphossugar_trans"/>
</dbReference>
<evidence type="ECO:0000259" key="1">
    <source>
        <dbReference type="Pfam" id="PF00126"/>
    </source>
</evidence>
<name>A0A9D1G7A5_9FIRM</name>
<dbReference type="CDD" id="cd04182">
    <property type="entry name" value="GT_2_like_f"/>
    <property type="match status" value="1"/>
</dbReference>
<feature type="domain" description="HTH lysR-type" evidence="1">
    <location>
        <begin position="223"/>
        <end position="278"/>
    </location>
</feature>
<evidence type="ECO:0000313" key="4">
    <source>
        <dbReference type="Proteomes" id="UP000886876"/>
    </source>
</evidence>
<reference evidence="3" key="1">
    <citation type="submission" date="2020-10" db="EMBL/GenBank/DDBJ databases">
        <authorList>
            <person name="Gilroy R."/>
        </authorList>
    </citation>
    <scope>NUCLEOTIDE SEQUENCE</scope>
    <source>
        <strain evidence="3">ChiHecec3B27-6122</strain>
    </source>
</reference>
<dbReference type="PANTHER" id="PTHR43777">
    <property type="entry name" value="MOLYBDENUM COFACTOR CYTIDYLYLTRANSFERASE"/>
    <property type="match status" value="1"/>
</dbReference>